<dbReference type="AlphaFoldDB" id="A0A415G8D1"/>
<comment type="caution">
    <text evidence="3">The sequence shown here is derived from an EMBL/GenBank/DDBJ whole genome shotgun (WGS) entry which is preliminary data.</text>
</comment>
<evidence type="ECO:0000313" key="3">
    <source>
        <dbReference type="EMBL" id="RHK39943.1"/>
    </source>
</evidence>
<feature type="region of interest" description="Disordered" evidence="1">
    <location>
        <begin position="243"/>
        <end position="268"/>
    </location>
</feature>
<evidence type="ECO:0000256" key="1">
    <source>
        <dbReference type="SAM" id="MobiDB-lite"/>
    </source>
</evidence>
<dbReference type="PANTHER" id="PTHR39196">
    <property type="entry name" value="PRIMOSOME, DNAD SUBUNIT"/>
    <property type="match status" value="1"/>
</dbReference>
<gene>
    <name evidence="3" type="ORF">DW068_06115</name>
</gene>
<proteinExistence type="predicted"/>
<evidence type="ECO:0000313" key="4">
    <source>
        <dbReference type="Proteomes" id="UP000283497"/>
    </source>
</evidence>
<dbReference type="RefSeq" id="WP_118314349.1">
    <property type="nucleotide sequence ID" value="NZ_QRNJ01000018.1"/>
</dbReference>
<dbReference type="InterPro" id="IPR025400">
    <property type="entry name" value="Lin1244/Lin1753-like_N"/>
</dbReference>
<evidence type="ECO:0000259" key="2">
    <source>
        <dbReference type="Pfam" id="PF14297"/>
    </source>
</evidence>
<feature type="domain" description="Lin1244/Lin1753-like N-terminal" evidence="2">
    <location>
        <begin position="11"/>
        <end position="108"/>
    </location>
</feature>
<accession>A0A415G8D1</accession>
<organism evidence="3 4">
    <name type="scientific">Anaerobutyricum hallii</name>
    <dbReference type="NCBI Taxonomy" id="39488"/>
    <lineage>
        <taxon>Bacteria</taxon>
        <taxon>Bacillati</taxon>
        <taxon>Bacillota</taxon>
        <taxon>Clostridia</taxon>
        <taxon>Lachnospirales</taxon>
        <taxon>Lachnospiraceae</taxon>
        <taxon>Anaerobutyricum</taxon>
    </lineage>
</organism>
<dbReference type="EMBL" id="QRNJ01000018">
    <property type="protein sequence ID" value="RHK39943.1"/>
    <property type="molecule type" value="Genomic_DNA"/>
</dbReference>
<reference evidence="3 4" key="1">
    <citation type="submission" date="2018-08" db="EMBL/GenBank/DDBJ databases">
        <title>A genome reference for cultivated species of the human gut microbiota.</title>
        <authorList>
            <person name="Zou Y."/>
            <person name="Xue W."/>
            <person name="Luo G."/>
        </authorList>
    </citation>
    <scope>NUCLEOTIDE SEQUENCE [LARGE SCALE GENOMIC DNA]</scope>
    <source>
        <strain evidence="3 4">AF45-14BH</strain>
    </source>
</reference>
<protein>
    <submittedName>
        <fullName evidence="3">DUF4373 domain-containing protein</fullName>
    </submittedName>
</protein>
<dbReference type="Pfam" id="PF14297">
    <property type="entry name" value="Lin1244_N"/>
    <property type="match status" value="1"/>
</dbReference>
<dbReference type="PANTHER" id="PTHR39196:SF1">
    <property type="entry name" value="PRIMOSOME, DNAD SUBUNIT"/>
    <property type="match status" value="1"/>
</dbReference>
<sequence>MGRKAKTGLSYFSKDVDYYDDFKIMDLMNEYGPLGQTIYDVLLCMIYHEGYYLEVPSMEQLAVKIIKTIGNRWVKKKDFVLQVIYYCADIGLFDKTLLNQNIITSAGIQRRYDSVTVRNKVNKDKYRLIDKNGQPLLNAPQNPISATETTISATEKTINDADIQQNKRKENNTYIYYSNPELNDAFEKYILMRNQQQRTPLMKEQIEALRQELSSLGKDEQERILICKTAFIRGWKGFYPLTKKKSSSSGRSSGKANKPGNNNFHNFEGRDYDYAAIEKKLTGGN</sequence>
<name>A0A415G8D1_9FIRM</name>
<dbReference type="Proteomes" id="UP000283497">
    <property type="component" value="Unassembled WGS sequence"/>
</dbReference>